<proteinExistence type="predicted"/>
<keyword evidence="2" id="KW-0378">Hydrolase</keyword>
<dbReference type="Pfam" id="PF05685">
    <property type="entry name" value="Uma2"/>
    <property type="match status" value="1"/>
</dbReference>
<sequence>MSTVLTPTLSAVRQVPPKKWTVKEFHALGSTGKFEGRRLILLRGVILEQGMMKPPHAVAVGVVLEALGFLLPLGFCVRVQLPLVLSLDTDPMPDIAVVPGKQRDYVIDHPTKSPLVIEISDTTFDTDVTDKAELYATAGIADYWVLDFESRQLLVFRDPVPLPAGLGATAYRDRSTYGPTDPVAPLHFPAVSIRVADLLP</sequence>
<evidence type="ECO:0000313" key="2">
    <source>
        <dbReference type="EMBL" id="QEL18152.1"/>
    </source>
</evidence>
<dbReference type="OrthoDB" id="9789502at2"/>
<dbReference type="PANTHER" id="PTHR35400:SF1">
    <property type="entry name" value="SLR1083 PROTEIN"/>
    <property type="match status" value="1"/>
</dbReference>
<protein>
    <submittedName>
        <fullName evidence="2">Uma2 family endonuclease</fullName>
    </submittedName>
</protein>
<keyword evidence="3" id="KW-1185">Reference proteome</keyword>
<keyword evidence="2" id="KW-0255">Endonuclease</keyword>
<feature type="domain" description="Putative restriction endonuclease" evidence="1">
    <location>
        <begin position="23"/>
        <end position="159"/>
    </location>
</feature>
<dbReference type="PANTHER" id="PTHR35400">
    <property type="entry name" value="SLR1083 PROTEIN"/>
    <property type="match status" value="1"/>
</dbReference>
<dbReference type="AlphaFoldDB" id="A0A5C1AKC6"/>
<dbReference type="Proteomes" id="UP000324974">
    <property type="component" value="Chromosome"/>
</dbReference>
<dbReference type="KEGG" id="lrs:PX52LOC_05166"/>
<accession>A0A5C1AKC6</accession>
<dbReference type="InterPro" id="IPR008538">
    <property type="entry name" value="Uma2"/>
</dbReference>
<dbReference type="CDD" id="cd06260">
    <property type="entry name" value="DUF820-like"/>
    <property type="match status" value="1"/>
</dbReference>
<keyword evidence="2" id="KW-0540">Nuclease</keyword>
<name>A0A5C1AKC6_9BACT</name>
<evidence type="ECO:0000259" key="1">
    <source>
        <dbReference type="Pfam" id="PF05685"/>
    </source>
</evidence>
<evidence type="ECO:0000313" key="3">
    <source>
        <dbReference type="Proteomes" id="UP000324974"/>
    </source>
</evidence>
<dbReference type="Gene3D" id="3.90.1570.10">
    <property type="entry name" value="tt1808, chain A"/>
    <property type="match status" value="1"/>
</dbReference>
<reference evidence="3" key="1">
    <citation type="submission" date="2019-08" db="EMBL/GenBank/DDBJ databases">
        <title>Limnoglobus roseus gen. nov., sp. nov., a novel freshwater planctomycete with a giant genome from the family Gemmataceae.</title>
        <authorList>
            <person name="Kulichevskaya I.S."/>
            <person name="Naumoff D.G."/>
            <person name="Miroshnikov K."/>
            <person name="Ivanova A."/>
            <person name="Philippov D.A."/>
            <person name="Hakobyan A."/>
            <person name="Rijpstra I.C."/>
            <person name="Sinninghe Damste J.S."/>
            <person name="Liesack W."/>
            <person name="Dedysh S.N."/>
        </authorList>
    </citation>
    <scope>NUCLEOTIDE SEQUENCE [LARGE SCALE GENOMIC DNA]</scope>
    <source>
        <strain evidence="3">PX52</strain>
    </source>
</reference>
<gene>
    <name evidence="2" type="ORF">PX52LOC_05166</name>
</gene>
<organism evidence="2 3">
    <name type="scientific">Limnoglobus roseus</name>
    <dbReference type="NCBI Taxonomy" id="2598579"/>
    <lineage>
        <taxon>Bacteria</taxon>
        <taxon>Pseudomonadati</taxon>
        <taxon>Planctomycetota</taxon>
        <taxon>Planctomycetia</taxon>
        <taxon>Gemmatales</taxon>
        <taxon>Gemmataceae</taxon>
        <taxon>Limnoglobus</taxon>
    </lineage>
</organism>
<dbReference type="EMBL" id="CP042425">
    <property type="protein sequence ID" value="QEL18152.1"/>
    <property type="molecule type" value="Genomic_DNA"/>
</dbReference>
<dbReference type="GO" id="GO:0004519">
    <property type="term" value="F:endonuclease activity"/>
    <property type="evidence" value="ECO:0007669"/>
    <property type="project" value="UniProtKB-KW"/>
</dbReference>
<dbReference type="SUPFAM" id="SSF52980">
    <property type="entry name" value="Restriction endonuclease-like"/>
    <property type="match status" value="1"/>
</dbReference>
<dbReference type="RefSeq" id="WP_149112682.1">
    <property type="nucleotide sequence ID" value="NZ_CP042425.1"/>
</dbReference>
<dbReference type="InterPro" id="IPR012296">
    <property type="entry name" value="Nuclease_put_TT1808"/>
</dbReference>
<dbReference type="InterPro" id="IPR011335">
    <property type="entry name" value="Restrct_endonuc-II-like"/>
</dbReference>